<keyword evidence="2 4" id="KW-0378">Hydrolase</keyword>
<evidence type="ECO:0000313" key="4">
    <source>
        <dbReference type="EMBL" id="MBC5788348.1"/>
    </source>
</evidence>
<evidence type="ECO:0000313" key="5">
    <source>
        <dbReference type="Proteomes" id="UP000649151"/>
    </source>
</evidence>
<dbReference type="InterPro" id="IPR015797">
    <property type="entry name" value="NUDIX_hydrolase-like_dom_sf"/>
</dbReference>
<evidence type="ECO:0000259" key="3">
    <source>
        <dbReference type="PROSITE" id="PS51462"/>
    </source>
</evidence>
<proteinExistence type="predicted"/>
<name>A0ABR7IT82_9CLOT</name>
<dbReference type="PANTHER" id="PTHR11839:SF18">
    <property type="entry name" value="NUDIX HYDROLASE DOMAIN-CONTAINING PROTEIN"/>
    <property type="match status" value="1"/>
</dbReference>
<dbReference type="Pfam" id="PF00293">
    <property type="entry name" value="NUDIX"/>
    <property type="match status" value="1"/>
</dbReference>
<dbReference type="PANTHER" id="PTHR11839">
    <property type="entry name" value="UDP/ADP-SUGAR PYROPHOSPHATASE"/>
    <property type="match status" value="1"/>
</dbReference>
<sequence length="183" mass="20526">MKLTEKRLDGTTIYEGRIITVINDKVELENGTVSAREVVRHPGGVCVAALSDDRCIYLVRQFRYPYQEVVVELPAGKLDKGNENPLEAGKRELLEETGIVADHYYDLGKLYPSPGYCDEIISMYVATGLHFRQQQLDEGEFLEVEKMPLAQAVDLVLKGEIKDSKSQAAILKLSILLERGIIE</sequence>
<keyword evidence="5" id="KW-1185">Reference proteome</keyword>
<evidence type="ECO:0000256" key="1">
    <source>
        <dbReference type="ARBA" id="ARBA00001946"/>
    </source>
</evidence>
<dbReference type="EMBL" id="JACOQK010000001">
    <property type="protein sequence ID" value="MBC5788348.1"/>
    <property type="molecule type" value="Genomic_DNA"/>
</dbReference>
<dbReference type="Proteomes" id="UP000649151">
    <property type="component" value="Unassembled WGS sequence"/>
</dbReference>
<reference evidence="4 5" key="1">
    <citation type="submission" date="2020-08" db="EMBL/GenBank/DDBJ databases">
        <title>Genome public.</title>
        <authorList>
            <person name="Liu C."/>
            <person name="Sun Q."/>
        </authorList>
    </citation>
    <scope>NUCLEOTIDE SEQUENCE [LARGE SCALE GENOMIC DNA]</scope>
    <source>
        <strain evidence="4 5">NSJ-27</strain>
    </source>
</reference>
<dbReference type="GO" id="GO:0016787">
    <property type="term" value="F:hydrolase activity"/>
    <property type="evidence" value="ECO:0007669"/>
    <property type="project" value="UniProtKB-KW"/>
</dbReference>
<accession>A0ABR7IT82</accession>
<feature type="domain" description="Nudix hydrolase" evidence="3">
    <location>
        <begin position="39"/>
        <end position="169"/>
    </location>
</feature>
<organism evidence="4 5">
    <name type="scientific">Clostridium facile</name>
    <dbReference type="NCBI Taxonomy" id="2763035"/>
    <lineage>
        <taxon>Bacteria</taxon>
        <taxon>Bacillati</taxon>
        <taxon>Bacillota</taxon>
        <taxon>Clostridia</taxon>
        <taxon>Eubacteriales</taxon>
        <taxon>Clostridiaceae</taxon>
        <taxon>Clostridium</taxon>
    </lineage>
</organism>
<protein>
    <submittedName>
        <fullName evidence="4">NUDIX hydrolase</fullName>
    </submittedName>
</protein>
<dbReference type="InterPro" id="IPR000086">
    <property type="entry name" value="NUDIX_hydrolase_dom"/>
</dbReference>
<dbReference type="PROSITE" id="PS51462">
    <property type="entry name" value="NUDIX"/>
    <property type="match status" value="1"/>
</dbReference>
<comment type="caution">
    <text evidence="4">The sequence shown here is derived from an EMBL/GenBank/DDBJ whole genome shotgun (WGS) entry which is preliminary data.</text>
</comment>
<dbReference type="SUPFAM" id="SSF55811">
    <property type="entry name" value="Nudix"/>
    <property type="match status" value="1"/>
</dbReference>
<dbReference type="RefSeq" id="WP_186996919.1">
    <property type="nucleotide sequence ID" value="NZ_JACOQK010000001.1"/>
</dbReference>
<dbReference type="Gene3D" id="3.90.79.10">
    <property type="entry name" value="Nucleoside Triphosphate Pyrophosphohydrolase"/>
    <property type="match status" value="1"/>
</dbReference>
<comment type="cofactor">
    <cofactor evidence="1">
        <name>Mg(2+)</name>
        <dbReference type="ChEBI" id="CHEBI:18420"/>
    </cofactor>
</comment>
<gene>
    <name evidence="4" type="ORF">H8Z77_10060</name>
</gene>
<evidence type="ECO:0000256" key="2">
    <source>
        <dbReference type="ARBA" id="ARBA00022801"/>
    </source>
</evidence>